<evidence type="ECO:0000313" key="4">
    <source>
        <dbReference type="Proteomes" id="UP000078560"/>
    </source>
</evidence>
<sequence>MTNGIRIGDLPSKKYNNELKNGINYNEIVKNIESDEFSSEDKFSDSYNTLDIILKKIKEKIKTKTLFSYELIALYINNSAQTHLNTWNNECTRNSKINENYDNIENIKNIDDLCEDTAYINGNISGIHRKLKSKCQEDIARSSLTGDQGEMSQYSGRNASIIAVTSLSGILFSFVLLYKITSFGSILNTLIRKKIKFGNNLSDEAYHETLEDISESSHHGTYNILYNSVPDY</sequence>
<reference evidence="3 4" key="2">
    <citation type="submission" date="2016-05" db="EMBL/GenBank/DDBJ databases">
        <authorList>
            <person name="Naeem Raeece"/>
        </authorList>
    </citation>
    <scope>NUCLEOTIDE SEQUENCE [LARGE SCALE GENOMIC DNA]</scope>
</reference>
<evidence type="ECO:0000313" key="2">
    <source>
        <dbReference type="EMBL" id="SBS99806.1"/>
    </source>
</evidence>
<dbReference type="EMBL" id="FLQV01001525">
    <property type="protein sequence ID" value="SBS99806.1"/>
    <property type="molecule type" value="Genomic_DNA"/>
</dbReference>
<dbReference type="Proteomes" id="UP000078546">
    <property type="component" value="Unassembled WGS sequence"/>
</dbReference>
<evidence type="ECO:0000313" key="1">
    <source>
        <dbReference type="EMBL" id="SBS95951.1"/>
    </source>
</evidence>
<proteinExistence type="predicted"/>
<organism evidence="1 4">
    <name type="scientific">Plasmodium ovale curtisi</name>
    <dbReference type="NCBI Taxonomy" id="864141"/>
    <lineage>
        <taxon>Eukaryota</taxon>
        <taxon>Sar</taxon>
        <taxon>Alveolata</taxon>
        <taxon>Apicomplexa</taxon>
        <taxon>Aconoidasida</taxon>
        <taxon>Haemosporida</taxon>
        <taxon>Plasmodiidae</taxon>
        <taxon>Plasmodium</taxon>
        <taxon>Plasmodium (Plasmodium)</taxon>
    </lineage>
</organism>
<protein>
    <submittedName>
        <fullName evidence="1">PIR Superfamily Protein</fullName>
    </submittedName>
</protein>
<evidence type="ECO:0000313" key="3">
    <source>
        <dbReference type="Proteomes" id="UP000078546"/>
    </source>
</evidence>
<accession>A0A1A8WST2</accession>
<reference evidence="1" key="1">
    <citation type="submission" date="2016-05" db="EMBL/GenBank/DDBJ databases">
        <authorList>
            <person name="Lavstsen T."/>
            <person name="Jespersen J.S."/>
        </authorList>
    </citation>
    <scope>NUCLEOTIDE SEQUENCE [LARGE SCALE GENOMIC DNA]</scope>
</reference>
<name>A0A1A8WST2_PLAOA</name>
<dbReference type="EMBL" id="FLQU01002223">
    <property type="protein sequence ID" value="SBS95951.1"/>
    <property type="molecule type" value="Genomic_DNA"/>
</dbReference>
<gene>
    <name evidence="2" type="ORF">POVCU1_055160</name>
    <name evidence="1" type="ORF">POVCU2_0100110</name>
</gene>
<dbReference type="Proteomes" id="UP000078560">
    <property type="component" value="Unassembled WGS sequence"/>
</dbReference>
<dbReference type="AlphaFoldDB" id="A0A1A8WST2"/>